<name>A0A7X6JXZ3_9RHOB</name>
<accession>A0A7X6JXZ3</accession>
<reference evidence="2 3" key="1">
    <citation type="submission" date="2020-04" db="EMBL/GenBank/DDBJ databases">
        <authorList>
            <person name="Yoon J."/>
        </authorList>
    </citation>
    <scope>NUCLEOTIDE SEQUENCE [LARGE SCALE GENOMIC DNA]</scope>
    <source>
        <strain evidence="2 3">KMU-115</strain>
    </source>
</reference>
<dbReference type="EMBL" id="JAAZQQ010000003">
    <property type="protein sequence ID" value="NKX45285.1"/>
    <property type="molecule type" value="Genomic_DNA"/>
</dbReference>
<dbReference type="InterPro" id="IPR027417">
    <property type="entry name" value="P-loop_NTPase"/>
</dbReference>
<dbReference type="InterPro" id="IPR011604">
    <property type="entry name" value="PDDEXK-like_dom_sf"/>
</dbReference>
<organism evidence="2 3">
    <name type="scientific">Roseicyclus persicicus</name>
    <dbReference type="NCBI Taxonomy" id="2650661"/>
    <lineage>
        <taxon>Bacteria</taxon>
        <taxon>Pseudomonadati</taxon>
        <taxon>Pseudomonadota</taxon>
        <taxon>Alphaproteobacteria</taxon>
        <taxon>Rhodobacterales</taxon>
        <taxon>Roseobacteraceae</taxon>
        <taxon>Roseicyclus</taxon>
    </lineage>
</organism>
<comment type="caution">
    <text evidence="2">The sequence shown here is derived from an EMBL/GenBank/DDBJ whole genome shotgun (WGS) entry which is preliminary data.</text>
</comment>
<sequence>MADLFSQTATPRVYATPLGVDFCAALVAGLDRLLAGQPPEAIARVDLYVANARMERRLRALYLARGPGFLPRLRPVQALGDQADLAGLPAAIPPLRLRLELVQLIGRLLDAQPNLAPRSALYDLADSLADLMGEMFEEGVTPQTIAGLDVADHAEHWQRSQAFLDLVTHYMGDEAALTREARQARIVAALARQWETAPPAHPVIVAGSTGSRGATAQLMAAVARLPQGAVILPGIDRDLPREIWERLLQDRHAGLDGEDHPQFRLAKFAHRLGLDPHAIPDWPGASRPPGTRGALVSLALRPAPVTDQWLAEGPRLTGVAEAMAGVTLLEAPGPQVEATAIALRLRQAVEEGRRAAVISPDRVLTRAVTAALSRWGIRPDDSAGQPLSLSAPGRFLRHVAELEAKAADPEALAVILKHPLCHSGAERRSHNLRTRDLELQVLRAEPGVPTRARLVDWAEKRKTDPGATLWVGWLADHLLDPPDPGPIPMETRVARHRARAEALAAGPGVAGSGELYEKEPGEAAAALMDDLAAEAAAGGAITALDYRDLFEALTRDREVRQALYPHADILIWGTQEARVQGADLLICAGLNEGAWPAAPDADPWLNRALRAEAGLRLPDRVIGLAAHDFQQAVAAPEVWLTRAERDAETDTVPSRWLNRLVNLMAGASADTQAALAAMRARGADWIALAERQLAPEADVPFEPRPAPAPPAAARPTRLSVTQMETLIRDPYAVYASRVLRLKRLDPLRTDPDARLRGTLLHEVMERFVRETQAALPDRATALARLMDLTDAVLDEQVPFPAARRLWRARMARVAGYIVDSEAERRALAVPELFEAKGTWEVPGSGVTLSGIADRIDRLPDGRVAIYDYKTGKPPTKDEELHFNRQLWIEALMAQAGAFGLAPGTEVARIAYIGLGSSPGPVPHDPDPERLAQIDADLRRRLTHMQDEAQGFPSRRSVRTTFTAGDFDQLARHGEWDETQAPVILPVGGEGEP</sequence>
<evidence type="ECO:0000313" key="2">
    <source>
        <dbReference type="EMBL" id="NKX45285.1"/>
    </source>
</evidence>
<dbReference type="SUPFAM" id="SSF52980">
    <property type="entry name" value="Restriction endonuclease-like"/>
    <property type="match status" value="1"/>
</dbReference>
<dbReference type="InterPro" id="IPR011335">
    <property type="entry name" value="Restrct_endonuc-II-like"/>
</dbReference>
<proteinExistence type="predicted"/>
<dbReference type="AlphaFoldDB" id="A0A7X6JXZ3"/>
<dbReference type="Gene3D" id="3.90.320.10">
    <property type="match status" value="1"/>
</dbReference>
<evidence type="ECO:0000259" key="1">
    <source>
        <dbReference type="Pfam" id="PF12705"/>
    </source>
</evidence>
<dbReference type="SUPFAM" id="SSF52540">
    <property type="entry name" value="P-loop containing nucleoside triphosphate hydrolases"/>
    <property type="match status" value="1"/>
</dbReference>
<dbReference type="Pfam" id="PF12705">
    <property type="entry name" value="PDDEXK_1"/>
    <property type="match status" value="1"/>
</dbReference>
<protein>
    <submittedName>
        <fullName evidence="2">Double-strand break repair protein AddB</fullName>
    </submittedName>
</protein>
<gene>
    <name evidence="2" type="ORF">HCU73_11865</name>
</gene>
<dbReference type="InterPro" id="IPR038726">
    <property type="entry name" value="PDDEXK_AddAB-type"/>
</dbReference>
<evidence type="ECO:0000313" key="3">
    <source>
        <dbReference type="Proteomes" id="UP000526408"/>
    </source>
</evidence>
<keyword evidence="3" id="KW-1185">Reference proteome</keyword>
<feature type="domain" description="PD-(D/E)XK endonuclease-like" evidence="1">
    <location>
        <begin position="717"/>
        <end position="947"/>
    </location>
</feature>
<dbReference type="Proteomes" id="UP000526408">
    <property type="component" value="Unassembled WGS sequence"/>
</dbReference>
<dbReference type="RefSeq" id="WP_168623662.1">
    <property type="nucleotide sequence ID" value="NZ_JAAZQQ010000003.1"/>
</dbReference>